<reference evidence="2 3" key="1">
    <citation type="journal article" date="2018" name="Sci. Rep.">
        <title>Comparative analysis of the Pocillopora damicornis genome highlights role of immune system in coral evolution.</title>
        <authorList>
            <person name="Cunning R."/>
            <person name="Bay R.A."/>
            <person name="Gillette P."/>
            <person name="Baker A.C."/>
            <person name="Traylor-Knowles N."/>
        </authorList>
    </citation>
    <scope>NUCLEOTIDE SEQUENCE [LARGE SCALE GENOMIC DNA]</scope>
    <source>
        <strain evidence="2">RSMAS</strain>
        <tissue evidence="2">Whole animal</tissue>
    </source>
</reference>
<feature type="compositionally biased region" description="Basic and acidic residues" evidence="1">
    <location>
        <begin position="60"/>
        <end position="83"/>
    </location>
</feature>
<dbReference type="InterPro" id="IPR036236">
    <property type="entry name" value="Znf_C2H2_sf"/>
</dbReference>
<evidence type="ECO:0000313" key="3">
    <source>
        <dbReference type="Proteomes" id="UP000275408"/>
    </source>
</evidence>
<dbReference type="EMBL" id="RCHS01001413">
    <property type="protein sequence ID" value="RMX53825.1"/>
    <property type="molecule type" value="Genomic_DNA"/>
</dbReference>
<proteinExistence type="predicted"/>
<evidence type="ECO:0000313" key="2">
    <source>
        <dbReference type="EMBL" id="RMX53825.1"/>
    </source>
</evidence>
<protein>
    <recommendedName>
        <fullName evidence="4">BED-type domain-containing protein</fullName>
    </recommendedName>
</protein>
<dbReference type="Proteomes" id="UP000275408">
    <property type="component" value="Unassembled WGS sequence"/>
</dbReference>
<feature type="region of interest" description="Disordered" evidence="1">
    <location>
        <begin position="60"/>
        <end position="95"/>
    </location>
</feature>
<organism evidence="2 3">
    <name type="scientific">Pocillopora damicornis</name>
    <name type="common">Cauliflower coral</name>
    <name type="synonym">Millepora damicornis</name>
    <dbReference type="NCBI Taxonomy" id="46731"/>
    <lineage>
        <taxon>Eukaryota</taxon>
        <taxon>Metazoa</taxon>
        <taxon>Cnidaria</taxon>
        <taxon>Anthozoa</taxon>
        <taxon>Hexacorallia</taxon>
        <taxon>Scleractinia</taxon>
        <taxon>Astrocoeniina</taxon>
        <taxon>Pocilloporidae</taxon>
        <taxon>Pocillopora</taxon>
    </lineage>
</organism>
<evidence type="ECO:0000256" key="1">
    <source>
        <dbReference type="SAM" id="MobiDB-lite"/>
    </source>
</evidence>
<dbReference type="AlphaFoldDB" id="A0A3M6UJL6"/>
<dbReference type="SUPFAM" id="SSF57667">
    <property type="entry name" value="beta-beta-alpha zinc fingers"/>
    <property type="match status" value="1"/>
</dbReference>
<keyword evidence="3" id="KW-1185">Reference proteome</keyword>
<gene>
    <name evidence="2" type="ORF">pdam_00000265</name>
</gene>
<accession>A0A3M6UJL6</accession>
<sequence>MEAPDLEANASSSGKFDAGKHLRSAVWYFFTRSTEVVGTSKCTICSDVVKHANNTSNLLKDLKLKQPAQHKEAENQRKKEEKKASKRRKTADNLR</sequence>
<comment type="caution">
    <text evidence="2">The sequence shown here is derived from an EMBL/GenBank/DDBJ whole genome shotgun (WGS) entry which is preliminary data.</text>
</comment>
<name>A0A3M6UJL6_POCDA</name>
<evidence type="ECO:0008006" key="4">
    <source>
        <dbReference type="Google" id="ProtNLM"/>
    </source>
</evidence>